<dbReference type="PANTHER" id="PTHR12526">
    <property type="entry name" value="GLYCOSYLTRANSFERASE"/>
    <property type="match status" value="1"/>
</dbReference>
<dbReference type="HOGENOM" id="CLU_602460_0_0_11"/>
<dbReference type="eggNOG" id="COG0438">
    <property type="taxonomic scope" value="Bacteria"/>
</dbReference>
<dbReference type="Pfam" id="PF13692">
    <property type="entry name" value="Glyco_trans_1_4"/>
    <property type="match status" value="1"/>
</dbReference>
<accession>F4H535</accession>
<reference evidence="1 2" key="1">
    <citation type="submission" date="2011-04" db="EMBL/GenBank/DDBJ databases">
        <title>Complete sequence of Cellulomonas fimi ATCC 484.</title>
        <authorList>
            <consortium name="US DOE Joint Genome Institute"/>
            <person name="Lucas S."/>
            <person name="Han J."/>
            <person name="Lapidus A."/>
            <person name="Cheng J.-F."/>
            <person name="Goodwin L."/>
            <person name="Pitluck S."/>
            <person name="Peters L."/>
            <person name="Chertkov O."/>
            <person name="Detter J.C."/>
            <person name="Han C."/>
            <person name="Tapia R."/>
            <person name="Land M."/>
            <person name="Hauser L."/>
            <person name="Kyrpides N."/>
            <person name="Ivanova N."/>
            <person name="Ovchinnikova G."/>
            <person name="Pagani I."/>
            <person name="Mead D."/>
            <person name="Brumm P."/>
            <person name="Woyke T."/>
        </authorList>
    </citation>
    <scope>NUCLEOTIDE SEQUENCE [LARGE SCALE GENOMIC DNA]</scope>
    <source>
        <strain evidence="2">ATCC 484 / DSM 20113 / JCM 1341 / NBRC 15513 / NCIMB 8980 / NCTC 7547</strain>
    </source>
</reference>
<dbReference type="CDD" id="cd03801">
    <property type="entry name" value="GT4_PimA-like"/>
    <property type="match status" value="1"/>
</dbReference>
<sequence>MSGTRRRVAVVTLDRLAEQMAGPAIRAWEISSYLAPDHDVRLVTFAECTRSGDGFRTERIGVPDFREVVDWADVVILQGYVAATFPWLREADVVLVVDLYDPFHIESLEVQRDQDLAARDASLAAALRELDAQVSRGDVFLCASARQRDLWIGHLAAAGRINPLTYDADPGLAELVRLVPFGISDVAPRRSAPAIKGVVPGIGEDDLVLLWGGGVYNWFDPLTLVRAVDRVRERVPNVRLLFLGMRHPNPDVPEMRVARELRALTSELGLLGTHVFFNEEWVPYDRRVDYLLDADVGVTCHLPGIETEFSFRTRVLDYLWAGLPVVGTDGDAFAPLVESERLGRTVPARDVDALADALAELLLDGDERARTSERVRAVAERFRWSRVLEPIGAVCADARRAPDAGRLAAAPGPGGRTEPAASLVGRVRLAARTTVRHLRSGGVRHTGRKVVARLQRRRAAR</sequence>
<dbReference type="STRING" id="590998.Celf_2516"/>
<dbReference type="PANTHER" id="PTHR12526:SF635">
    <property type="entry name" value="GLYCOSYL TRANSFERASE GROUP 1"/>
    <property type="match status" value="1"/>
</dbReference>
<organism evidence="1 2">
    <name type="scientific">Cellulomonas fimi (strain ATCC 484 / DSM 20113 / JCM 1341 / CCUG 24087 / LMG 16345 / NBRC 15513 / NCIMB 8980 / NCTC 7547 / NRS-133)</name>
    <dbReference type="NCBI Taxonomy" id="590998"/>
    <lineage>
        <taxon>Bacteria</taxon>
        <taxon>Bacillati</taxon>
        <taxon>Actinomycetota</taxon>
        <taxon>Actinomycetes</taxon>
        <taxon>Micrococcales</taxon>
        <taxon>Cellulomonadaceae</taxon>
        <taxon>Cellulomonas</taxon>
    </lineage>
</organism>
<dbReference type="Gene3D" id="3.40.50.2000">
    <property type="entry name" value="Glycogen Phosphorylase B"/>
    <property type="match status" value="2"/>
</dbReference>
<dbReference type="GO" id="GO:0016757">
    <property type="term" value="F:glycosyltransferase activity"/>
    <property type="evidence" value="ECO:0007669"/>
    <property type="project" value="TreeGrafter"/>
</dbReference>
<keyword evidence="2" id="KW-1185">Reference proteome</keyword>
<dbReference type="AlphaFoldDB" id="F4H535"/>
<protein>
    <submittedName>
        <fullName evidence="1">Glycosyl transferase group 1</fullName>
    </submittedName>
</protein>
<dbReference type="EMBL" id="CP002666">
    <property type="protein sequence ID" value="AEE46641.1"/>
    <property type="molecule type" value="Genomic_DNA"/>
</dbReference>
<evidence type="ECO:0000313" key="2">
    <source>
        <dbReference type="Proteomes" id="UP000008460"/>
    </source>
</evidence>
<name>F4H535_CELFA</name>
<gene>
    <name evidence="1" type="ordered locus">Celf_2516</name>
</gene>
<dbReference type="KEGG" id="cfi:Celf_2516"/>
<dbReference type="Proteomes" id="UP000008460">
    <property type="component" value="Chromosome"/>
</dbReference>
<proteinExistence type="predicted"/>
<evidence type="ECO:0000313" key="1">
    <source>
        <dbReference type="EMBL" id="AEE46641.1"/>
    </source>
</evidence>
<dbReference type="SUPFAM" id="SSF53756">
    <property type="entry name" value="UDP-Glycosyltransferase/glycogen phosphorylase"/>
    <property type="match status" value="1"/>
</dbReference>
<keyword evidence="1" id="KW-0808">Transferase</keyword>
<dbReference type="RefSeq" id="WP_013771667.1">
    <property type="nucleotide sequence ID" value="NC_015514.1"/>
</dbReference>